<dbReference type="PANTHER" id="PTHR17609">
    <property type="entry name" value="HMG DOMAIN-CONTAINING PROTEIN 3"/>
    <property type="match status" value="1"/>
</dbReference>
<dbReference type="PROSITE" id="PS50118">
    <property type="entry name" value="HMG_BOX_2"/>
    <property type="match status" value="1"/>
</dbReference>
<dbReference type="Ensembl" id="ENSRFET00010022231.1">
    <property type="protein sequence ID" value="ENSRFEP00010020403.1"/>
    <property type="gene ID" value="ENSRFEG00010013671.1"/>
</dbReference>
<dbReference type="AlphaFoldDB" id="A0A671F9I6"/>
<evidence type="ECO:0000256" key="2">
    <source>
        <dbReference type="SAM" id="MobiDB-lite"/>
    </source>
</evidence>
<keyword evidence="5" id="KW-1185">Reference proteome</keyword>
<feature type="region of interest" description="Disordered" evidence="2">
    <location>
        <begin position="356"/>
        <end position="470"/>
    </location>
</feature>
<dbReference type="GeneTree" id="ENSGT00390000006983"/>
<proteinExistence type="predicted"/>
<dbReference type="Proteomes" id="UP000472240">
    <property type="component" value="Chromosome 24"/>
</dbReference>
<keyword evidence="1" id="KW-0539">Nucleus</keyword>
<dbReference type="Pfam" id="PF09011">
    <property type="entry name" value="HMG_box_2"/>
    <property type="match status" value="1"/>
</dbReference>
<evidence type="ECO:0000259" key="3">
    <source>
        <dbReference type="PROSITE" id="PS50118"/>
    </source>
</evidence>
<dbReference type="InterPro" id="IPR036910">
    <property type="entry name" value="HMG_box_dom_sf"/>
</dbReference>
<reference evidence="4 5" key="2">
    <citation type="journal article" date="2018" name="Annu Rev Anim Biosci">
        <title>Bat Biology, Genomes, and the Bat1K Project: To Generate Chromosome-Level Genomes for All Living Bat Species.</title>
        <authorList>
            <person name="Teeling E.C."/>
            <person name="Vernes S.C."/>
            <person name="Davalos L.M."/>
            <person name="Ray D.A."/>
            <person name="Gilbert M.T.P."/>
            <person name="Myers E."/>
        </authorList>
    </citation>
    <scope>NUCLEOTIDE SEQUENCE</scope>
</reference>
<sequence length="1209" mass="132194">MDASYDGTEVTVVMEEIEESYCYTSPGPPKKKKKYKIHGEKAKKPRSAYLLYYYDIYLKVQQELPHLPQSEINKKISESWRLLSVAERSYYLEKAKLEKEGLDPNAKLSALSAVVPDIPGFRKILPRSDYIIIPKNSLQEDRSCPQLELCMAQNQVSPKGSSLVSNTALETVPSHAGMAEQCLAVEALAEEVGALVQPAAVQEITTSEILSQDVLLEEASLEVGESHQPYQTSLVIEETLVNSSPDLPTGSLAVPHPQVGESLSVVTVMRDASESSSGAPATQFIMLPLPAYSVVENPTSIKLTTTYTRRGHGTCTSPGCSFTYVTRHKPPKCPTCGNFLGGKWIPKEKPAKVKVELASGVSSKGSVVKRNQQPVTTEQNSSKENSSKLTLENSEAESPGNRPAIAETPVVKSGVQPEVSLRTAENDSPGPDLPPPVKGTSTSNPLPAPKKATGVDLLTPGPRAPELKGRARGRPSLLAAARPMRAILPAPANVGRGSSMGLPRARQAFPLSDKTPSVRTCGLKPSTLKQLGQPIQQPSSTGEVKLPNGSSNRTSQLKVVEVKPDMFPPYKYSCTVTLEASSPLPDVLSATEPLSAAQREVQRQSTLQLLRKVLQIPENESELAEVFALIHELNSSRLILSNVSEETVTIEQTSWSNYYESPSTQCLLCSSPLFKGGQNSMAGPQECWLLTASRLQVVTAQVKMCLNPHCLALHSFMDIYTGLFNVGNKLLVSLDLLFAIRNQIKLGEDPRVSISALLKSVQEQTEKTLTLEEISQLQELLCNGYWAFECLTVRDYNDMICGICGVAPKVEMAQRSEENVLALKSVEFTWPEFLGSSEVNVEDFWATMETEVIEQVAFPASIPITKFDASVIAPFFPPLMRGAVVVNTEKDKSLDVQPVPGNGSVLVRLLQEGTCKLEEMGSYSEEELQHLLRQCGIPFGAEDSKDQLCFSLLALYESVQNGARVRQPPPHLTGGKIYKVCPHQVVCGSKYLVRGESARDHVDLLASSRHWPPVYVVDMATPVALCADLCYPELTNQMWGRKQGCFSSPTEPPVSVSCPELLDQHYAVDMTEAEHSVQHPVTKTATRRIVHAGTQPSPGDASDGHHSLALCPELLPYAAVLAAITDSRPHSIRQRPIAFDNATHYYLYNRLLDFLTSREIVSRQIHDIVQSCQPGEVVIRDTLYRLGVAQIKTETEEEGEEEEVAAAAE</sequence>
<dbReference type="FunFam" id="1.10.30.10:FF:000025">
    <property type="entry name" value="HMG domain-containing protein 3 isoform X2"/>
    <property type="match status" value="1"/>
</dbReference>
<reference evidence="4" key="4">
    <citation type="submission" date="2025-08" db="UniProtKB">
        <authorList>
            <consortium name="Ensembl"/>
        </authorList>
    </citation>
    <scope>IDENTIFICATION</scope>
</reference>
<dbReference type="PANTHER" id="PTHR17609:SF2">
    <property type="entry name" value="HMG DOMAIN-CONTAINING PROTEIN 3"/>
    <property type="match status" value="1"/>
</dbReference>
<organism evidence="4 5">
    <name type="scientific">Rhinolophus ferrumequinum</name>
    <name type="common">Greater horseshoe bat</name>
    <dbReference type="NCBI Taxonomy" id="59479"/>
    <lineage>
        <taxon>Eukaryota</taxon>
        <taxon>Metazoa</taxon>
        <taxon>Chordata</taxon>
        <taxon>Craniata</taxon>
        <taxon>Vertebrata</taxon>
        <taxon>Euteleostomi</taxon>
        <taxon>Mammalia</taxon>
        <taxon>Eutheria</taxon>
        <taxon>Laurasiatheria</taxon>
        <taxon>Chiroptera</taxon>
        <taxon>Yinpterochiroptera</taxon>
        <taxon>Rhinolophoidea</taxon>
        <taxon>Rhinolophidae</taxon>
        <taxon>Rhinolophinae</taxon>
        <taxon>Rhinolophus</taxon>
    </lineage>
</organism>
<dbReference type="InterPro" id="IPR039598">
    <property type="entry name" value="HMGXB3"/>
</dbReference>
<dbReference type="SUPFAM" id="SSF47095">
    <property type="entry name" value="HMG-box"/>
    <property type="match status" value="1"/>
</dbReference>
<evidence type="ECO:0000256" key="1">
    <source>
        <dbReference type="PROSITE-ProRule" id="PRU00267"/>
    </source>
</evidence>
<reference evidence="4 5" key="1">
    <citation type="journal article" date="2015" name="Annu Rev Anim Biosci">
        <title>The Genome 10K Project: a way forward.</title>
        <authorList>
            <person name="Koepfli K.P."/>
            <person name="Paten B."/>
            <person name="O'Brien S.J."/>
            <person name="Koepfli K.P."/>
            <person name="Paten B."/>
            <person name="Antunes A."/>
            <person name="Belov K."/>
            <person name="Bustamante C."/>
            <person name="Castoe T.A."/>
            <person name="Clawson H."/>
            <person name="Crawford A.J."/>
            <person name="Diekhans M."/>
            <person name="Distel D."/>
            <person name="Durbin R."/>
            <person name="Earl D."/>
            <person name="Fujita M.K."/>
            <person name="Gamble T."/>
            <person name="Georges A."/>
            <person name="Gemmell N."/>
            <person name="Gilbert M.T."/>
            <person name="Graves J.M."/>
            <person name="Green R.E."/>
            <person name="Hickey G."/>
            <person name="Jarvis E.D."/>
            <person name="Johnson W."/>
            <person name="Komissarov A."/>
            <person name="Korf I."/>
            <person name="Kuhn R."/>
            <person name="Larkin D.M."/>
            <person name="Lewin H."/>
            <person name="Lopez J.V."/>
            <person name="Ma J."/>
            <person name="Marques-Bonet T."/>
            <person name="Miller W."/>
            <person name="Murphy R."/>
            <person name="Pevzner P."/>
            <person name="Shapiro B."/>
            <person name="Steiner C."/>
            <person name="Tamazian G."/>
            <person name="Venkatesh B."/>
            <person name="Wang J."/>
            <person name="Wayne R."/>
            <person name="Wiley E."/>
            <person name="Yang H."/>
            <person name="Zhang G."/>
            <person name="Haussler D."/>
            <person name="Ryder O."/>
            <person name="O'Brien S.J."/>
        </authorList>
    </citation>
    <scope>NUCLEOTIDE SEQUENCE</scope>
</reference>
<feature type="compositionally biased region" description="Polar residues" evidence="2">
    <location>
        <begin position="370"/>
        <end position="393"/>
    </location>
</feature>
<keyword evidence="1" id="KW-0238">DNA-binding</keyword>
<dbReference type="Gene3D" id="1.10.30.10">
    <property type="entry name" value="High mobility group box domain"/>
    <property type="match status" value="1"/>
</dbReference>
<dbReference type="GO" id="GO:0005634">
    <property type="term" value="C:nucleus"/>
    <property type="evidence" value="ECO:0007669"/>
    <property type="project" value="UniProtKB-UniRule"/>
</dbReference>
<dbReference type="GO" id="GO:0003677">
    <property type="term" value="F:DNA binding"/>
    <property type="evidence" value="ECO:0007669"/>
    <property type="project" value="UniProtKB-UniRule"/>
</dbReference>
<reference evidence="5" key="3">
    <citation type="submission" date="2018-12" db="EMBL/GenBank/DDBJ databases">
        <title>G10K-VGP greater horseshoe bat female genome, primary haplotype.</title>
        <authorList>
            <person name="Teeling E."/>
            <person name="Myers G."/>
            <person name="Vernes S."/>
            <person name="Pippel M."/>
            <person name="Winkler S."/>
            <person name="Fedrigo O."/>
            <person name="Rhie A."/>
            <person name="Koren S."/>
            <person name="Phillippy A."/>
            <person name="Lewin H."/>
            <person name="Damas J."/>
            <person name="Howe K."/>
            <person name="Mountcastle J."/>
            <person name="Jarvis E.D."/>
        </authorList>
    </citation>
    <scope>NUCLEOTIDE SEQUENCE [LARGE SCALE GENOMIC DNA]</scope>
</reference>
<dbReference type="InterPro" id="IPR009071">
    <property type="entry name" value="HMG_box_dom"/>
</dbReference>
<evidence type="ECO:0000313" key="5">
    <source>
        <dbReference type="Proteomes" id="UP000472240"/>
    </source>
</evidence>
<dbReference type="InterPro" id="IPR040648">
    <property type="entry name" value="HMGXB3_CxC4"/>
</dbReference>
<dbReference type="Pfam" id="PF18717">
    <property type="entry name" value="CxC4"/>
    <property type="match status" value="1"/>
</dbReference>
<dbReference type="CDD" id="cd21981">
    <property type="entry name" value="HMG-box_HMGXB3"/>
    <property type="match status" value="1"/>
</dbReference>
<accession>A0A671F9I6</accession>
<feature type="DNA-binding region" description="HMG box" evidence="1">
    <location>
        <begin position="42"/>
        <end position="100"/>
    </location>
</feature>
<evidence type="ECO:0000313" key="4">
    <source>
        <dbReference type="Ensembl" id="ENSRFEP00010020403.1"/>
    </source>
</evidence>
<protein>
    <submittedName>
        <fullName evidence="4">HMG-box containing 3</fullName>
    </submittedName>
</protein>
<feature type="compositionally biased region" description="Low complexity" evidence="2">
    <location>
        <begin position="359"/>
        <end position="369"/>
    </location>
</feature>
<feature type="region of interest" description="Disordered" evidence="2">
    <location>
        <begin position="530"/>
        <end position="553"/>
    </location>
</feature>
<dbReference type="SMART" id="SM00398">
    <property type="entry name" value="HMG"/>
    <property type="match status" value="1"/>
</dbReference>
<gene>
    <name evidence="4" type="primary">HMGXB3</name>
</gene>
<name>A0A671F9I6_RHIFE</name>
<feature type="domain" description="HMG box" evidence="3">
    <location>
        <begin position="42"/>
        <end position="100"/>
    </location>
</feature>
<reference evidence="4" key="5">
    <citation type="submission" date="2025-09" db="UniProtKB">
        <authorList>
            <consortium name="Ensembl"/>
        </authorList>
    </citation>
    <scope>IDENTIFICATION</scope>
</reference>